<sequence length="100" mass="11352">MKHVIWVLWPAFIAAGIAEVIFFTMIDPAQLYLFGELVQWSAIATYSTGFLLFWLVCIGSSLMTYAMMPEAVKEALRKAASEREDLARPKRREPVVGNDR</sequence>
<dbReference type="AlphaFoldDB" id="A0A080MAZ1"/>
<reference evidence="3 4" key="1">
    <citation type="submission" date="2014-02" db="EMBL/GenBank/DDBJ databases">
        <title>Expanding our view of genomic diversity in Candidatus Accumulibacter clades.</title>
        <authorList>
            <person name="Skennerton C.T."/>
            <person name="Barr J.J."/>
            <person name="Slater F.R."/>
            <person name="Bond P.L."/>
            <person name="Tyson G.W."/>
        </authorList>
    </citation>
    <scope>NUCLEOTIDE SEQUENCE [LARGE SCALE GENOMIC DNA]</scope>
    <source>
        <strain evidence="4">BA-91</strain>
    </source>
</reference>
<keyword evidence="2" id="KW-0472">Membrane</keyword>
<evidence type="ECO:0008006" key="5">
    <source>
        <dbReference type="Google" id="ProtNLM"/>
    </source>
</evidence>
<keyword evidence="2" id="KW-1133">Transmembrane helix</keyword>
<feature type="region of interest" description="Disordered" evidence="1">
    <location>
        <begin position="81"/>
        <end position="100"/>
    </location>
</feature>
<dbReference type="Proteomes" id="UP000020077">
    <property type="component" value="Unassembled WGS sequence"/>
</dbReference>
<evidence type="ECO:0000313" key="4">
    <source>
        <dbReference type="Proteomes" id="UP000020077"/>
    </source>
</evidence>
<dbReference type="EMBL" id="JDVG02000062">
    <property type="protein sequence ID" value="KFB74314.1"/>
    <property type="molecule type" value="Genomic_DNA"/>
</dbReference>
<proteinExistence type="predicted"/>
<evidence type="ECO:0000313" key="3">
    <source>
        <dbReference type="EMBL" id="KFB74314.1"/>
    </source>
</evidence>
<feature type="transmembrane region" description="Helical" evidence="2">
    <location>
        <begin position="7"/>
        <end position="26"/>
    </location>
</feature>
<comment type="caution">
    <text evidence="3">The sequence shown here is derived from an EMBL/GenBank/DDBJ whole genome shotgun (WGS) entry which is preliminary data.</text>
</comment>
<evidence type="ECO:0000256" key="1">
    <source>
        <dbReference type="SAM" id="MobiDB-lite"/>
    </source>
</evidence>
<name>A0A080MAZ1_9PROT</name>
<keyword evidence="2" id="KW-0812">Transmembrane</keyword>
<feature type="transmembrane region" description="Helical" evidence="2">
    <location>
        <begin position="46"/>
        <end position="68"/>
    </location>
</feature>
<gene>
    <name evidence="3" type="ORF">AW09_000405</name>
</gene>
<evidence type="ECO:0000256" key="2">
    <source>
        <dbReference type="SAM" id="Phobius"/>
    </source>
</evidence>
<protein>
    <recommendedName>
        <fullName evidence="5">Transmembrane protein</fullName>
    </recommendedName>
</protein>
<organism evidence="3 4">
    <name type="scientific">Candidatus Accumulibacter phosphatis</name>
    <dbReference type="NCBI Taxonomy" id="327160"/>
    <lineage>
        <taxon>Bacteria</taxon>
        <taxon>Pseudomonadati</taxon>
        <taxon>Pseudomonadota</taxon>
        <taxon>Betaproteobacteria</taxon>
        <taxon>Candidatus Accumulibacter</taxon>
    </lineage>
</organism>
<accession>A0A080MAZ1</accession>